<proteinExistence type="predicted"/>
<protein>
    <recommendedName>
        <fullName evidence="4">ZP domain-containing protein</fullName>
    </recommendedName>
</protein>
<dbReference type="InterPro" id="IPR001507">
    <property type="entry name" value="ZP_dom"/>
</dbReference>
<dbReference type="Pfam" id="PF23344">
    <property type="entry name" value="ZP-N"/>
    <property type="match status" value="1"/>
</dbReference>
<keyword evidence="1" id="KW-1015">Disulfide bond</keyword>
<evidence type="ECO:0000256" key="3">
    <source>
        <dbReference type="SAM" id="SignalP"/>
    </source>
</evidence>
<dbReference type="GO" id="GO:2000344">
    <property type="term" value="P:positive regulation of acrosome reaction"/>
    <property type="evidence" value="ECO:0007669"/>
    <property type="project" value="TreeGrafter"/>
</dbReference>
<dbReference type="InterPro" id="IPR055355">
    <property type="entry name" value="ZP-C"/>
</dbReference>
<name>A0A9Q1I865_SYNKA</name>
<feature type="chain" id="PRO_5040181560" description="ZP domain-containing protein" evidence="3">
    <location>
        <begin position="26"/>
        <end position="566"/>
    </location>
</feature>
<dbReference type="GO" id="GO:0032190">
    <property type="term" value="F:acrosin binding"/>
    <property type="evidence" value="ECO:0007669"/>
    <property type="project" value="TreeGrafter"/>
</dbReference>
<feature type="region of interest" description="Disordered" evidence="2">
    <location>
        <begin position="445"/>
        <end position="566"/>
    </location>
</feature>
<sequence>MPVMWLYRLSFFCFMALFSPAPVSAGPVVSVGGWERKEQPDRRYEVIGPRMRGHEPRTIASVLPPYQLPMFRHVQAPLLDMALFRPSVDLRPLPSAVKNLLLPPSDSWLGYPTAPAGNPRGVEVWCGNRTISVRVNKRMLGFWCHPSMMFLGNCEVYRFTRDYFYFHNDLDQCGITPRTIDGQLVYTSILRYVPESQGPVIRAVPLSLPIHCSYNRFHYSYKVGYVPHLQKASFVKSITMERIFSLVTCNEHWEKLGSTGSYMLGEPMYFEASTAFVSRMERVTVTACHVTVSKDANSMPRMDVIGNFGCMVDSKRFGSQSKFHGYSPGVLRFIVDAFIFPGISSKLLYLHCEMTVADYSATPTAKSCTFNSKTQRWEELVGSVSTCSCCDSQCGDGAIWPSSLHPTPRSMITSDPWSIRDGVTTGAGGSRQADTGKTEVLGDTMEGKEAEGVGPVTQPIDTEGVGSEAEPVETAEESEGPVQVGGFWGRGRGSPHINGSGGRPLGAQDKLLEAEGEPAVWREDDQGPDQDDEEEEEEDGGLEEEVRDEDSSPSRTVAGKVLESIM</sequence>
<dbReference type="InterPro" id="IPR042235">
    <property type="entry name" value="ZP-C_dom"/>
</dbReference>
<dbReference type="PROSITE" id="PS51034">
    <property type="entry name" value="ZP_2"/>
    <property type="match status" value="1"/>
</dbReference>
<evidence type="ECO:0000313" key="5">
    <source>
        <dbReference type="EMBL" id="KAJ8332068.1"/>
    </source>
</evidence>
<feature type="compositionally biased region" description="Acidic residues" evidence="2">
    <location>
        <begin position="470"/>
        <end position="479"/>
    </location>
</feature>
<feature type="compositionally biased region" description="Acidic residues" evidence="2">
    <location>
        <begin position="526"/>
        <end position="548"/>
    </location>
</feature>
<dbReference type="Gene3D" id="2.60.40.3210">
    <property type="entry name" value="Zona pellucida, ZP-N domain"/>
    <property type="match status" value="1"/>
</dbReference>
<keyword evidence="3" id="KW-0732">Signal</keyword>
<dbReference type="SMART" id="SM00241">
    <property type="entry name" value="ZP"/>
    <property type="match status" value="1"/>
</dbReference>
<dbReference type="GO" id="GO:0035803">
    <property type="term" value="P:egg coat formation"/>
    <property type="evidence" value="ECO:0007669"/>
    <property type="project" value="TreeGrafter"/>
</dbReference>
<keyword evidence="6" id="KW-1185">Reference proteome</keyword>
<dbReference type="GO" id="GO:0031012">
    <property type="term" value="C:extracellular matrix"/>
    <property type="evidence" value="ECO:0007669"/>
    <property type="project" value="TreeGrafter"/>
</dbReference>
<dbReference type="Pfam" id="PF00100">
    <property type="entry name" value="Zona_pellucida"/>
    <property type="match status" value="1"/>
</dbReference>
<dbReference type="InterPro" id="IPR055356">
    <property type="entry name" value="ZP-N"/>
</dbReference>
<dbReference type="EMBL" id="JAINUF010000047">
    <property type="protein sequence ID" value="KAJ8332068.1"/>
    <property type="molecule type" value="Genomic_DNA"/>
</dbReference>
<dbReference type="OrthoDB" id="8956379at2759"/>
<dbReference type="AlphaFoldDB" id="A0A9Q1I865"/>
<organism evidence="5 6">
    <name type="scientific">Synaphobranchus kaupii</name>
    <name type="common">Kaup's arrowtooth eel</name>
    <dbReference type="NCBI Taxonomy" id="118154"/>
    <lineage>
        <taxon>Eukaryota</taxon>
        <taxon>Metazoa</taxon>
        <taxon>Chordata</taxon>
        <taxon>Craniata</taxon>
        <taxon>Vertebrata</taxon>
        <taxon>Euteleostomi</taxon>
        <taxon>Actinopterygii</taxon>
        <taxon>Neopterygii</taxon>
        <taxon>Teleostei</taxon>
        <taxon>Anguilliformes</taxon>
        <taxon>Synaphobranchidae</taxon>
        <taxon>Synaphobranchus</taxon>
    </lineage>
</organism>
<dbReference type="GO" id="GO:0007339">
    <property type="term" value="P:binding of sperm to zona pellucida"/>
    <property type="evidence" value="ECO:0007669"/>
    <property type="project" value="TreeGrafter"/>
</dbReference>
<gene>
    <name evidence="5" type="ORF">SKAU_G00429540</name>
</gene>
<evidence type="ECO:0000256" key="2">
    <source>
        <dbReference type="SAM" id="MobiDB-lite"/>
    </source>
</evidence>
<accession>A0A9Q1I865</accession>
<evidence type="ECO:0000259" key="4">
    <source>
        <dbReference type="PROSITE" id="PS51034"/>
    </source>
</evidence>
<dbReference type="PANTHER" id="PTHR11576:SF15">
    <property type="entry name" value="ZONA PELLUCIDA SPERM-BINDING PROTEIN 3-LIKE"/>
    <property type="match status" value="1"/>
</dbReference>
<dbReference type="Gene3D" id="2.60.40.4100">
    <property type="entry name" value="Zona pellucida, ZP-C domain"/>
    <property type="match status" value="1"/>
</dbReference>
<comment type="caution">
    <text evidence="5">The sequence shown here is derived from an EMBL/GenBank/DDBJ whole genome shotgun (WGS) entry which is preliminary data.</text>
</comment>
<evidence type="ECO:0000256" key="1">
    <source>
        <dbReference type="ARBA" id="ARBA00023157"/>
    </source>
</evidence>
<dbReference type="Proteomes" id="UP001152622">
    <property type="component" value="Unassembled WGS sequence"/>
</dbReference>
<reference evidence="5" key="1">
    <citation type="journal article" date="2023" name="Science">
        <title>Genome structures resolve the early diversification of teleost fishes.</title>
        <authorList>
            <person name="Parey E."/>
            <person name="Louis A."/>
            <person name="Montfort J."/>
            <person name="Bouchez O."/>
            <person name="Roques C."/>
            <person name="Iampietro C."/>
            <person name="Lluch J."/>
            <person name="Castinel A."/>
            <person name="Donnadieu C."/>
            <person name="Desvignes T."/>
            <person name="Floi Bucao C."/>
            <person name="Jouanno E."/>
            <person name="Wen M."/>
            <person name="Mejri S."/>
            <person name="Dirks R."/>
            <person name="Jansen H."/>
            <person name="Henkel C."/>
            <person name="Chen W.J."/>
            <person name="Zahm M."/>
            <person name="Cabau C."/>
            <person name="Klopp C."/>
            <person name="Thompson A.W."/>
            <person name="Robinson-Rechavi M."/>
            <person name="Braasch I."/>
            <person name="Lecointre G."/>
            <person name="Bobe J."/>
            <person name="Postlethwait J.H."/>
            <person name="Berthelot C."/>
            <person name="Roest Crollius H."/>
            <person name="Guiguen Y."/>
        </authorList>
    </citation>
    <scope>NUCLEOTIDE SEQUENCE</scope>
    <source>
        <strain evidence="5">WJC10195</strain>
    </source>
</reference>
<dbReference type="PANTHER" id="PTHR11576">
    <property type="entry name" value="ZONA PELLUCIDA SPERM-BINDING PROTEIN 3"/>
    <property type="match status" value="1"/>
</dbReference>
<evidence type="ECO:0000313" key="6">
    <source>
        <dbReference type="Proteomes" id="UP001152622"/>
    </source>
</evidence>
<feature type="signal peptide" evidence="3">
    <location>
        <begin position="1"/>
        <end position="25"/>
    </location>
</feature>
<feature type="domain" description="ZP" evidence="4">
    <location>
        <begin position="125"/>
        <end position="375"/>
    </location>
</feature>
<dbReference type="FunFam" id="2.60.40.4100:FF:000002">
    <property type="entry name" value="Zona pellucida sperm-binding protein 3"/>
    <property type="match status" value="1"/>
</dbReference>